<protein>
    <submittedName>
        <fullName evidence="1">Uncharacterized protein</fullName>
    </submittedName>
</protein>
<reference evidence="1 2" key="1">
    <citation type="submission" date="2020-08" db="EMBL/GenBank/DDBJ databases">
        <title>The completed genome sequence of the pathogenic ascomycete fungus Penicillium digitatum.</title>
        <authorList>
            <person name="Wang M."/>
        </authorList>
    </citation>
    <scope>NUCLEOTIDE SEQUENCE [LARGE SCALE GENOMIC DNA]</scope>
    <source>
        <strain evidence="1 2">PdW03</strain>
    </source>
</reference>
<gene>
    <name evidence="1" type="ORF">Pdw03_4940</name>
</gene>
<name>A0A7T6XJ74_PENDI</name>
<dbReference type="RefSeq" id="XP_014536072.1">
    <property type="nucleotide sequence ID" value="XM_014680586.1"/>
</dbReference>
<dbReference type="EMBL" id="CP060774">
    <property type="protein sequence ID" value="QQK42086.1"/>
    <property type="molecule type" value="Genomic_DNA"/>
</dbReference>
<dbReference type="AlphaFoldDB" id="A0A7T6XJ74"/>
<evidence type="ECO:0000313" key="1">
    <source>
        <dbReference type="EMBL" id="QQK42086.1"/>
    </source>
</evidence>
<evidence type="ECO:0000313" key="2">
    <source>
        <dbReference type="Proteomes" id="UP000595662"/>
    </source>
</evidence>
<dbReference type="VEuPathDB" id="FungiDB:PDIP_31630"/>
<dbReference type="Proteomes" id="UP000595662">
    <property type="component" value="Chromosome 1"/>
</dbReference>
<accession>A0A7T6XJ74</accession>
<proteinExistence type="predicted"/>
<dbReference type="KEGG" id="pdp:PDIP_31630"/>
<organism evidence="1 2">
    <name type="scientific">Penicillium digitatum</name>
    <name type="common">Green mold</name>
    <dbReference type="NCBI Taxonomy" id="36651"/>
    <lineage>
        <taxon>Eukaryota</taxon>
        <taxon>Fungi</taxon>
        <taxon>Dikarya</taxon>
        <taxon>Ascomycota</taxon>
        <taxon>Pezizomycotina</taxon>
        <taxon>Eurotiomycetes</taxon>
        <taxon>Eurotiomycetidae</taxon>
        <taxon>Eurotiales</taxon>
        <taxon>Aspergillaceae</taxon>
        <taxon>Penicillium</taxon>
    </lineage>
</organism>
<sequence>MKTVCQPENSKDNIDTGYKELANGAKWNHEVVANQAVRKLFGRVRSRTRLSPPSTLKELYQAGFNSLNAKMCRDLLGKWIIIMGKKKGSPYVKKPSWWPDKVEYQSARMLSGLEIKTVLFYMFYSKQGRVLFGRFYAARNDVDITEKDKETLAWTLCIRSVY</sequence>
<dbReference type="GeneID" id="26231483"/>